<dbReference type="PANTHER" id="PTHR11669:SF8">
    <property type="entry name" value="DNA POLYMERASE III SUBUNIT DELTA"/>
    <property type="match status" value="1"/>
</dbReference>
<keyword evidence="1" id="KW-0067">ATP-binding</keyword>
<proteinExistence type="predicted"/>
<accession>A0A9D1AMU3</accession>
<evidence type="ECO:0000313" key="1">
    <source>
        <dbReference type="EMBL" id="HIR47517.1"/>
    </source>
</evidence>
<gene>
    <name evidence="1" type="ORF">IAB89_07670</name>
</gene>
<dbReference type="InterPro" id="IPR050238">
    <property type="entry name" value="DNA_Rep/Repair_Clamp_Loader"/>
</dbReference>
<dbReference type="EMBL" id="DVGZ01000080">
    <property type="protein sequence ID" value="HIR47517.1"/>
    <property type="molecule type" value="Genomic_DNA"/>
</dbReference>
<dbReference type="Proteomes" id="UP000824242">
    <property type="component" value="Unassembled WGS sequence"/>
</dbReference>
<keyword evidence="1" id="KW-0547">Nucleotide-binding</keyword>
<dbReference type="GO" id="GO:0006261">
    <property type="term" value="P:DNA-templated DNA replication"/>
    <property type="evidence" value="ECO:0007669"/>
    <property type="project" value="TreeGrafter"/>
</dbReference>
<dbReference type="Gene3D" id="3.40.50.300">
    <property type="entry name" value="P-loop containing nucleotide triphosphate hydrolases"/>
    <property type="match status" value="1"/>
</dbReference>
<dbReference type="AlphaFoldDB" id="A0A9D1AMU3"/>
<dbReference type="SUPFAM" id="SSF52540">
    <property type="entry name" value="P-loop containing nucleoside triphosphate hydrolases"/>
    <property type="match status" value="1"/>
</dbReference>
<reference evidence="1" key="2">
    <citation type="journal article" date="2021" name="PeerJ">
        <title>Extensive microbial diversity within the chicken gut microbiome revealed by metagenomics and culture.</title>
        <authorList>
            <person name="Gilroy R."/>
            <person name="Ravi A."/>
            <person name="Getino M."/>
            <person name="Pursley I."/>
            <person name="Horton D.L."/>
            <person name="Alikhan N.F."/>
            <person name="Baker D."/>
            <person name="Gharbi K."/>
            <person name="Hall N."/>
            <person name="Watson M."/>
            <person name="Adriaenssens E.M."/>
            <person name="Foster-Nyarko E."/>
            <person name="Jarju S."/>
            <person name="Secka A."/>
            <person name="Antonio M."/>
            <person name="Oren A."/>
            <person name="Chaudhuri R.R."/>
            <person name="La Ragione R."/>
            <person name="Hildebrand F."/>
            <person name="Pallen M.J."/>
        </authorList>
    </citation>
    <scope>NUCLEOTIDE SEQUENCE</scope>
    <source>
        <strain evidence="1">ChiSxjej1B13-7958</strain>
    </source>
</reference>
<reference evidence="1" key="1">
    <citation type="submission" date="2020-10" db="EMBL/GenBank/DDBJ databases">
        <authorList>
            <person name="Gilroy R."/>
        </authorList>
    </citation>
    <scope>NUCLEOTIDE SEQUENCE</scope>
    <source>
        <strain evidence="1">ChiSxjej1B13-7958</strain>
    </source>
</reference>
<comment type="caution">
    <text evidence="1">The sequence shown here is derived from an EMBL/GenBank/DDBJ whole genome shotgun (WGS) entry which is preliminary data.</text>
</comment>
<organism evidence="1 2">
    <name type="scientific">Candidatus Caccousia avicola</name>
    <dbReference type="NCBI Taxonomy" id="2840721"/>
    <lineage>
        <taxon>Bacteria</taxon>
        <taxon>Bacillati</taxon>
        <taxon>Bacillota</taxon>
        <taxon>Clostridia</taxon>
        <taxon>Eubacteriales</taxon>
        <taxon>Oscillospiraceae</taxon>
        <taxon>Oscillospiraceae incertae sedis</taxon>
        <taxon>Candidatus Caccousia</taxon>
    </lineage>
</organism>
<sequence length="289" mass="30430">MQFGSLVEKEELKSRLSIAFGGDRFPNAAVLEGGTADGRRELALFLARAALCSGEGERPCGVCPNCVKALAGSHPDLRVEGGSGAARSFHVDVVRSVRDDAFIRPNEAARKVFVLLEAQAMSEQAQNALLKVLEEPPPAVLFLLTVPSASMLLPTVRSRSQLFRLDGAEPCAADPELLSRIAAALCAPGEAELLFLTAPLIRDKESLAATLEGLTLLFRDACALRAGASAGCLSGLPDDAAALSRALTRDSLFRLLTLTREAAAAQKRNANAALLVTSLCARLRAAAGR</sequence>
<dbReference type="Pfam" id="PF13177">
    <property type="entry name" value="DNA_pol3_delta2"/>
    <property type="match status" value="1"/>
</dbReference>
<dbReference type="GO" id="GO:0005524">
    <property type="term" value="F:ATP binding"/>
    <property type="evidence" value="ECO:0007669"/>
    <property type="project" value="UniProtKB-KW"/>
</dbReference>
<name>A0A9D1AMU3_9FIRM</name>
<dbReference type="PANTHER" id="PTHR11669">
    <property type="entry name" value="REPLICATION FACTOR C / DNA POLYMERASE III GAMMA-TAU SUBUNIT"/>
    <property type="match status" value="1"/>
</dbReference>
<dbReference type="InterPro" id="IPR027417">
    <property type="entry name" value="P-loop_NTPase"/>
</dbReference>
<evidence type="ECO:0000313" key="2">
    <source>
        <dbReference type="Proteomes" id="UP000824242"/>
    </source>
</evidence>
<protein>
    <submittedName>
        <fullName evidence="1">ATP-binding protein</fullName>
    </submittedName>
</protein>